<protein>
    <recommendedName>
        <fullName evidence="4">DUF4283 domain-containing protein</fullName>
    </recommendedName>
</protein>
<reference evidence="2" key="2">
    <citation type="journal article" date="2023" name="Plants (Basel)">
        <title>Annotation of the Turnera subulata (Passifloraceae) Draft Genome Reveals the S-Locus Evolved after the Divergence of Turneroideae from Passifloroideae in a Stepwise Manner.</title>
        <authorList>
            <person name="Henning P.M."/>
            <person name="Roalson E.H."/>
            <person name="Mir W."/>
            <person name="McCubbin A.G."/>
            <person name="Shore J.S."/>
        </authorList>
    </citation>
    <scope>NUCLEOTIDE SEQUENCE</scope>
    <source>
        <strain evidence="2">F60SS</strain>
    </source>
</reference>
<dbReference type="EMBL" id="JAKUCV010005893">
    <property type="protein sequence ID" value="KAJ4829493.1"/>
    <property type="molecule type" value="Genomic_DNA"/>
</dbReference>
<feature type="compositionally biased region" description="Polar residues" evidence="1">
    <location>
        <begin position="212"/>
        <end position="224"/>
    </location>
</feature>
<comment type="caution">
    <text evidence="2">The sequence shown here is derived from an EMBL/GenBank/DDBJ whole genome shotgun (WGS) entry which is preliminary data.</text>
</comment>
<evidence type="ECO:0000313" key="3">
    <source>
        <dbReference type="Proteomes" id="UP001141552"/>
    </source>
</evidence>
<dbReference type="PANTHER" id="PTHR34427">
    <property type="entry name" value="DUF4283 DOMAIN PROTEIN"/>
    <property type="match status" value="1"/>
</dbReference>
<gene>
    <name evidence="2" type="ORF">Tsubulata_001454</name>
</gene>
<accession>A0A9Q0FDI5</accession>
<dbReference type="Proteomes" id="UP001141552">
    <property type="component" value="Unassembled WGS sequence"/>
</dbReference>
<feature type="compositionally biased region" description="Polar residues" evidence="1">
    <location>
        <begin position="166"/>
        <end position="178"/>
    </location>
</feature>
<feature type="region of interest" description="Disordered" evidence="1">
    <location>
        <begin position="125"/>
        <end position="226"/>
    </location>
</feature>
<dbReference type="PANTHER" id="PTHR34427:SF5">
    <property type="entry name" value="DUF4283 DOMAIN-CONTAINING PROTEIN"/>
    <property type="match status" value="1"/>
</dbReference>
<feature type="compositionally biased region" description="Polar residues" evidence="1">
    <location>
        <begin position="128"/>
        <end position="144"/>
    </location>
</feature>
<organism evidence="2 3">
    <name type="scientific">Turnera subulata</name>
    <dbReference type="NCBI Taxonomy" id="218843"/>
    <lineage>
        <taxon>Eukaryota</taxon>
        <taxon>Viridiplantae</taxon>
        <taxon>Streptophyta</taxon>
        <taxon>Embryophyta</taxon>
        <taxon>Tracheophyta</taxon>
        <taxon>Spermatophyta</taxon>
        <taxon>Magnoliopsida</taxon>
        <taxon>eudicotyledons</taxon>
        <taxon>Gunneridae</taxon>
        <taxon>Pentapetalae</taxon>
        <taxon>rosids</taxon>
        <taxon>fabids</taxon>
        <taxon>Malpighiales</taxon>
        <taxon>Passifloraceae</taxon>
        <taxon>Turnera</taxon>
    </lineage>
</organism>
<evidence type="ECO:0000313" key="2">
    <source>
        <dbReference type="EMBL" id="KAJ4829493.1"/>
    </source>
</evidence>
<feature type="compositionally biased region" description="Basic residues" evidence="1">
    <location>
        <begin position="179"/>
        <end position="189"/>
    </location>
</feature>
<reference evidence="2" key="1">
    <citation type="submission" date="2022-02" db="EMBL/GenBank/DDBJ databases">
        <authorList>
            <person name="Henning P.M."/>
            <person name="McCubbin A.G."/>
            <person name="Shore J.S."/>
        </authorList>
    </citation>
    <scope>NUCLEOTIDE SEQUENCE</scope>
    <source>
        <strain evidence="2">F60SS</strain>
        <tissue evidence="2">Leaves</tissue>
    </source>
</reference>
<name>A0A9Q0FDI5_9ROSI</name>
<keyword evidence="3" id="KW-1185">Reference proteome</keyword>
<evidence type="ECO:0000256" key="1">
    <source>
        <dbReference type="SAM" id="MobiDB-lite"/>
    </source>
</evidence>
<dbReference type="AlphaFoldDB" id="A0A9Q0FDI5"/>
<sequence>MFELLRPWHEKDGPSNRKVWIRAKGIPLHAWSNGFFHKLVSRIGSLIAVAPITESKSKLDYAFLQVITTVFKPISWEILANIDDLSFSIIIDEIQFPPSAQIPHICPFPPSTQIPHISPTIPALKPTKSLTINPATPKSPSPSSGDAVAIPRQNNSDPFQLRPIIENSNRPMNVQNKRISTRRKAKKTKPPSPACSLSPKTTNIHASAHSVPESSTRPSETPLTTPFCGAEADKTIELGNDLGWDCSYNLAGTRDEAIALIANEGFDWSKTRTV</sequence>
<dbReference type="OrthoDB" id="1749329at2759"/>
<proteinExistence type="predicted"/>
<evidence type="ECO:0008006" key="4">
    <source>
        <dbReference type="Google" id="ProtNLM"/>
    </source>
</evidence>